<organism evidence="1 2">
    <name type="scientific">Hypoxylon rubiginosum</name>
    <dbReference type="NCBI Taxonomy" id="110542"/>
    <lineage>
        <taxon>Eukaryota</taxon>
        <taxon>Fungi</taxon>
        <taxon>Dikarya</taxon>
        <taxon>Ascomycota</taxon>
        <taxon>Pezizomycotina</taxon>
        <taxon>Sordariomycetes</taxon>
        <taxon>Xylariomycetidae</taxon>
        <taxon>Xylariales</taxon>
        <taxon>Hypoxylaceae</taxon>
        <taxon>Hypoxylon</taxon>
    </lineage>
</organism>
<keyword evidence="2" id="KW-1185">Reference proteome</keyword>
<evidence type="ECO:0000313" key="2">
    <source>
        <dbReference type="Proteomes" id="UP001497680"/>
    </source>
</evidence>
<accession>A0ACC0CQT6</accession>
<sequence>MYPNKSLIYKSYSPYCPVPGVNLTVEIREFDPEADPPPGGITIRSSYMSLDPYQRGQMRLPTDTGTYSIPWVEGEPAVLTTLSTVLKSDNPSFKPGDHVLAMAAASEYAAVPAEFVAMARPLPPTEISPPELISALGIPGLSAYISFFEYVCEPRAGKTILVSAASGGVGQIVGQLAKMHGMKVLGSTGSSEKVDFVVNELGFDAAWNYKEETTAAALTRLAPGGLDFYYDNVGGEQLEVALTRMKDFGVIVCSGMISQYNNPDEEKYGIRTGMNIVFKRLSIHGFICSDPRHLAKYLPSFASDMLSWVSEGKLKTKEEVVVGLDNAPAAFARMLEGHKFGKMVLKVDEN</sequence>
<dbReference type="EMBL" id="MU394366">
    <property type="protein sequence ID" value="KAI6082655.1"/>
    <property type="molecule type" value="Genomic_DNA"/>
</dbReference>
<evidence type="ECO:0000313" key="1">
    <source>
        <dbReference type="EMBL" id="KAI6082655.1"/>
    </source>
</evidence>
<protein>
    <submittedName>
        <fullName evidence="1">NAD(P)-binding protein</fullName>
    </submittedName>
</protein>
<reference evidence="1 2" key="1">
    <citation type="journal article" date="2022" name="New Phytol.">
        <title>Ecological generalism drives hyperdiversity of secondary metabolite gene clusters in xylarialean endophytes.</title>
        <authorList>
            <person name="Franco M.E.E."/>
            <person name="Wisecaver J.H."/>
            <person name="Arnold A.E."/>
            <person name="Ju Y.M."/>
            <person name="Slot J.C."/>
            <person name="Ahrendt S."/>
            <person name="Moore L.P."/>
            <person name="Eastman K.E."/>
            <person name="Scott K."/>
            <person name="Konkel Z."/>
            <person name="Mondo S.J."/>
            <person name="Kuo A."/>
            <person name="Hayes R.D."/>
            <person name="Haridas S."/>
            <person name="Andreopoulos B."/>
            <person name="Riley R."/>
            <person name="LaButti K."/>
            <person name="Pangilinan J."/>
            <person name="Lipzen A."/>
            <person name="Amirebrahimi M."/>
            <person name="Yan J."/>
            <person name="Adam C."/>
            <person name="Keymanesh K."/>
            <person name="Ng V."/>
            <person name="Louie K."/>
            <person name="Northen T."/>
            <person name="Drula E."/>
            <person name="Henrissat B."/>
            <person name="Hsieh H.M."/>
            <person name="Youens-Clark K."/>
            <person name="Lutzoni F."/>
            <person name="Miadlikowska J."/>
            <person name="Eastwood D.C."/>
            <person name="Hamelin R.C."/>
            <person name="Grigoriev I.V."/>
            <person name="U'Ren J.M."/>
        </authorList>
    </citation>
    <scope>NUCLEOTIDE SEQUENCE [LARGE SCALE GENOMIC DNA]</scope>
    <source>
        <strain evidence="1 2">ER1909</strain>
    </source>
</reference>
<proteinExistence type="predicted"/>
<name>A0ACC0CQT6_9PEZI</name>
<gene>
    <name evidence="1" type="ORF">F4821DRAFT_281528</name>
</gene>
<comment type="caution">
    <text evidence="1">The sequence shown here is derived from an EMBL/GenBank/DDBJ whole genome shotgun (WGS) entry which is preliminary data.</text>
</comment>
<dbReference type="Proteomes" id="UP001497680">
    <property type="component" value="Unassembled WGS sequence"/>
</dbReference>